<dbReference type="STRING" id="1798406.A3A04_02075"/>
<feature type="domain" description="DUF4015" evidence="1">
    <location>
        <begin position="62"/>
        <end position="394"/>
    </location>
</feature>
<dbReference type="Gene3D" id="3.20.20.80">
    <property type="entry name" value="Glycosidases"/>
    <property type="match status" value="1"/>
</dbReference>
<dbReference type="AlphaFoldDB" id="A0A1G1ZKX2"/>
<proteinExistence type="predicted"/>
<dbReference type="InterPro" id="IPR017853">
    <property type="entry name" value="GH"/>
</dbReference>
<dbReference type="Pfam" id="PF13200">
    <property type="entry name" value="DUF4015"/>
    <property type="match status" value="1"/>
</dbReference>
<organism evidence="2 3">
    <name type="scientific">Candidatus Harrisonbacteria bacterium RIFCSPLOWO2_01_FULL_40_28</name>
    <dbReference type="NCBI Taxonomy" id="1798406"/>
    <lineage>
        <taxon>Bacteria</taxon>
        <taxon>Candidatus Harrisoniibacteriota</taxon>
    </lineage>
</organism>
<comment type="caution">
    <text evidence="2">The sequence shown here is derived from an EMBL/GenBank/DDBJ whole genome shotgun (WGS) entry which is preliminary data.</text>
</comment>
<evidence type="ECO:0000313" key="2">
    <source>
        <dbReference type="EMBL" id="OGY65232.1"/>
    </source>
</evidence>
<evidence type="ECO:0000259" key="1">
    <source>
        <dbReference type="Pfam" id="PF13200"/>
    </source>
</evidence>
<accession>A0A1G1ZKX2</accession>
<evidence type="ECO:0000313" key="3">
    <source>
        <dbReference type="Proteomes" id="UP000178517"/>
    </source>
</evidence>
<sequence>MNKLVIGFFLIICIIGTLFFISRKTDLHFGLALLDLIAAREDTLDQPYVPRPLKDPPSVMRGIYITSWIAGNEKRLKELVQLIKENNLNTIVVDIKDSSGYVSYSSLAAQVIKYETSEARISDLDAFVKKFHDENIYIIGRISVFQDPLFAEIRPDLALKSKKTGKAWKDRKGLSWLDAASSEVWDYNIEIAQELFVRGFDEVNFDYIRFPSDGNLLDIAYPVWDIKTGRNVVLRSFFEYLRNALSGHRISADLFGLTTVSYDDLGIGQVIEDAFPYFDYIDAMIYPSHYARGFQGYNEPAKYPYEIVNYSMQRSIERLSQYITHSFSTHRADVDPLFKLRPWLQDFDLGTVYDKAEVEAQIRGVSDAFHDVLLASSSAPMFSGWLMWAPDNRYTSLK</sequence>
<reference evidence="2 3" key="1">
    <citation type="journal article" date="2016" name="Nat. Commun.">
        <title>Thousands of microbial genomes shed light on interconnected biogeochemical processes in an aquifer system.</title>
        <authorList>
            <person name="Anantharaman K."/>
            <person name="Brown C.T."/>
            <person name="Hug L.A."/>
            <person name="Sharon I."/>
            <person name="Castelle C.J."/>
            <person name="Probst A.J."/>
            <person name="Thomas B.C."/>
            <person name="Singh A."/>
            <person name="Wilkins M.J."/>
            <person name="Karaoz U."/>
            <person name="Brodie E.L."/>
            <person name="Williams K.H."/>
            <person name="Hubbard S.S."/>
            <person name="Banfield J.F."/>
        </authorList>
    </citation>
    <scope>NUCLEOTIDE SEQUENCE [LARGE SCALE GENOMIC DNA]</scope>
</reference>
<gene>
    <name evidence="2" type="ORF">A3A04_02075</name>
</gene>
<name>A0A1G1ZKX2_9BACT</name>
<dbReference type="Proteomes" id="UP000178517">
    <property type="component" value="Unassembled WGS sequence"/>
</dbReference>
<dbReference type="InterPro" id="IPR025275">
    <property type="entry name" value="DUF4015"/>
</dbReference>
<dbReference type="SUPFAM" id="SSF51445">
    <property type="entry name" value="(Trans)glycosidases"/>
    <property type="match status" value="1"/>
</dbReference>
<dbReference type="EMBL" id="MHJI01000021">
    <property type="protein sequence ID" value="OGY65232.1"/>
    <property type="molecule type" value="Genomic_DNA"/>
</dbReference>
<protein>
    <recommendedName>
        <fullName evidence="1">DUF4015 domain-containing protein</fullName>
    </recommendedName>
</protein>